<gene>
    <name evidence="2" type="ORF">HMPREF9488_00915</name>
</gene>
<accession>E7G827</accession>
<dbReference type="HOGENOM" id="CLU_1508162_0_0_9"/>
<evidence type="ECO:0000313" key="3">
    <source>
        <dbReference type="Proteomes" id="UP000003157"/>
    </source>
</evidence>
<dbReference type="AlphaFoldDB" id="E7G827"/>
<evidence type="ECO:0000313" key="2">
    <source>
        <dbReference type="EMBL" id="EFW05814.1"/>
    </source>
</evidence>
<dbReference type="RefSeq" id="WP_008788031.1">
    <property type="nucleotide sequence ID" value="NZ_AKCB01000007.1"/>
</dbReference>
<dbReference type="STRING" id="100884.GCA_000269565_03899"/>
<organism evidence="2 3">
    <name type="scientific">Coprobacillus cateniformis</name>
    <dbReference type="NCBI Taxonomy" id="100884"/>
    <lineage>
        <taxon>Bacteria</taxon>
        <taxon>Bacillati</taxon>
        <taxon>Bacillota</taxon>
        <taxon>Erysipelotrichia</taxon>
        <taxon>Erysipelotrichales</taxon>
        <taxon>Coprobacillaceae</taxon>
        <taxon>Coprobacillus</taxon>
    </lineage>
</organism>
<sequence>MKKAKEIKLVFVTFFIGSVLILSSSAWLPLFTVEKSVIDLIKEDLTLKEDTLLLEVIENYSDISAPTELDKYKSNFLLYSSDKESDKTYAKFLNEVIVRFANYRDVETDKDKIVLYKDIVNELIGKYDFVESLKGVSTGHSSSTFSNGSLQTDNQNENAEHDDRGNNQNVELPDELKE</sequence>
<feature type="compositionally biased region" description="Polar residues" evidence="1">
    <location>
        <begin position="141"/>
        <end position="157"/>
    </location>
</feature>
<comment type="caution">
    <text evidence="2">The sequence shown here is derived from an EMBL/GenBank/DDBJ whole genome shotgun (WGS) entry which is preliminary data.</text>
</comment>
<feature type="region of interest" description="Disordered" evidence="1">
    <location>
        <begin position="141"/>
        <end position="178"/>
    </location>
</feature>
<proteinExistence type="predicted"/>
<keyword evidence="3" id="KW-1185">Reference proteome</keyword>
<dbReference type="Proteomes" id="UP000003157">
    <property type="component" value="Unassembled WGS sequence"/>
</dbReference>
<dbReference type="EMBL" id="ADKX01000014">
    <property type="protein sequence ID" value="EFW05814.1"/>
    <property type="molecule type" value="Genomic_DNA"/>
</dbReference>
<name>E7G827_9FIRM</name>
<evidence type="ECO:0000256" key="1">
    <source>
        <dbReference type="SAM" id="MobiDB-lite"/>
    </source>
</evidence>
<reference evidence="2 3" key="1">
    <citation type="submission" date="2010-12" db="EMBL/GenBank/DDBJ databases">
        <title>The Genome Sequence of Coprobacillus sp. strain 29_1.</title>
        <authorList>
            <consortium name="The Broad Institute Genome Sequencing Platform"/>
            <person name="Earl A."/>
            <person name="Ward D."/>
            <person name="Feldgarden M."/>
            <person name="Gevers D."/>
            <person name="Daigneault M."/>
            <person name="Sibley C.D."/>
            <person name="White A."/>
            <person name="Strauss J."/>
            <person name="Allen-Vercoe E."/>
            <person name="Young S.K."/>
            <person name="Zeng Q."/>
            <person name="Gargeya S."/>
            <person name="Fitzgerald M."/>
            <person name="Haas B."/>
            <person name="Abouelleil A."/>
            <person name="Alvarado L."/>
            <person name="Arachchi H.M."/>
            <person name="Berlin A."/>
            <person name="Brown A."/>
            <person name="Chapman S.B."/>
            <person name="Chen Z."/>
            <person name="Dunbar C."/>
            <person name="Freedman E."/>
            <person name="Gearin G."/>
            <person name="Gellesch M."/>
            <person name="Goldberg J."/>
            <person name="Griggs A."/>
            <person name="Gujja S."/>
            <person name="Heilman E."/>
            <person name="Heiman D."/>
            <person name="Howarth C."/>
            <person name="Larson L."/>
            <person name="Lui A."/>
            <person name="MacDonald P.J.P."/>
            <person name="Mehta T."/>
            <person name="Montmayeur A."/>
            <person name="Murphy C."/>
            <person name="Neiman D."/>
            <person name="Pearson M."/>
            <person name="Priest M."/>
            <person name="Roberts A."/>
            <person name="Saif S."/>
            <person name="Shea T."/>
            <person name="Shenoy N."/>
            <person name="Sisk P."/>
            <person name="Stolte C."/>
            <person name="Sykes S."/>
            <person name="White J."/>
            <person name="Yandava C."/>
            <person name="Nusbaum C."/>
            <person name="Birren B."/>
        </authorList>
    </citation>
    <scope>NUCLEOTIDE SEQUENCE [LARGE SCALE GENOMIC DNA]</scope>
    <source>
        <strain evidence="2 3">29_1</strain>
    </source>
</reference>
<dbReference type="GeneID" id="78231632"/>
<protein>
    <submittedName>
        <fullName evidence="2">Uncharacterized protein</fullName>
    </submittedName>
</protein>